<evidence type="ECO:0000313" key="1">
    <source>
        <dbReference type="EMBL" id="EFO16092.2"/>
    </source>
</evidence>
<gene>
    <name evidence="1" type="ORF">LOAG_12415</name>
</gene>
<dbReference type="RefSeq" id="XP_003147976.2">
    <property type="nucleotide sequence ID" value="XM_003147928.2"/>
</dbReference>
<accession>A0A1S0TL93</accession>
<dbReference type="OMA" id="CMIESYS"/>
<reference evidence="1" key="1">
    <citation type="submission" date="2012-04" db="EMBL/GenBank/DDBJ databases">
        <title>The Genome Sequence of Loa loa.</title>
        <authorList>
            <consortium name="The Broad Institute Genome Sequencing Platform"/>
            <consortium name="Broad Institute Genome Sequencing Center for Infectious Disease"/>
            <person name="Nutman T.B."/>
            <person name="Fink D.L."/>
            <person name="Russ C."/>
            <person name="Young S."/>
            <person name="Zeng Q."/>
            <person name="Gargeya S."/>
            <person name="Alvarado L."/>
            <person name="Berlin A."/>
            <person name="Chapman S.B."/>
            <person name="Chen Z."/>
            <person name="Freedman E."/>
            <person name="Gellesch M."/>
            <person name="Goldberg J."/>
            <person name="Griggs A."/>
            <person name="Gujja S."/>
            <person name="Heilman E.R."/>
            <person name="Heiman D."/>
            <person name="Howarth C."/>
            <person name="Mehta T."/>
            <person name="Neiman D."/>
            <person name="Pearson M."/>
            <person name="Roberts A."/>
            <person name="Saif S."/>
            <person name="Shea T."/>
            <person name="Shenoy N."/>
            <person name="Sisk P."/>
            <person name="Stolte C."/>
            <person name="Sykes S."/>
            <person name="White J."/>
            <person name="Yandava C."/>
            <person name="Haas B."/>
            <person name="Henn M.R."/>
            <person name="Nusbaum C."/>
            <person name="Birren B."/>
        </authorList>
    </citation>
    <scope>NUCLEOTIDE SEQUENCE [LARGE SCALE GENOMIC DNA]</scope>
</reference>
<dbReference type="KEGG" id="loa:LOAG_12415"/>
<dbReference type="OrthoDB" id="10527286at2759"/>
<organism evidence="1">
    <name type="scientific">Loa loa</name>
    <name type="common">Eye worm</name>
    <name type="synonym">Filaria loa</name>
    <dbReference type="NCBI Taxonomy" id="7209"/>
    <lineage>
        <taxon>Eukaryota</taxon>
        <taxon>Metazoa</taxon>
        <taxon>Ecdysozoa</taxon>
        <taxon>Nematoda</taxon>
        <taxon>Chromadorea</taxon>
        <taxon>Rhabditida</taxon>
        <taxon>Spirurina</taxon>
        <taxon>Spiruromorpha</taxon>
        <taxon>Filarioidea</taxon>
        <taxon>Onchocercidae</taxon>
        <taxon>Loa</taxon>
    </lineage>
</organism>
<sequence length="129" mass="13875">MIRLQAENVDGNGNMSLLSVTTIGEQQSPLIDCLSNIEHHSLSTCGMTYSSTSDSGCMIESGDSSTATVDDDHMLLRSLDDINSVGNNSNYNNNNNNSNNSTIYSNPVNKALPEYAKTGVTLDLNILQL</sequence>
<dbReference type="AlphaFoldDB" id="A0A1S0TL93"/>
<dbReference type="InParanoid" id="A0A1S0TL93"/>
<dbReference type="EMBL" id="JH712172">
    <property type="protein sequence ID" value="EFO16092.2"/>
    <property type="molecule type" value="Genomic_DNA"/>
</dbReference>
<proteinExistence type="predicted"/>
<dbReference type="GeneID" id="9949877"/>
<dbReference type="CTD" id="9949877"/>
<protein>
    <submittedName>
        <fullName evidence="1">Uncharacterized protein</fullName>
    </submittedName>
</protein>
<name>A0A1S0TL93_LOALO</name>